<protein>
    <submittedName>
        <fullName evidence="1">Uncharacterized protein</fullName>
    </submittedName>
</protein>
<dbReference type="Gramene" id="PNW71447">
    <property type="protein sequence ID" value="PNW71447"/>
    <property type="gene ID" value="CHLRE_16g654750v5"/>
</dbReference>
<gene>
    <name evidence="1" type="ORF">CHLRE_16g654750v5</name>
</gene>
<dbReference type="InterPro" id="IPR032037">
    <property type="entry name" value="MMACHC"/>
</dbReference>
<dbReference type="EMBL" id="CM008977">
    <property type="protein sequence ID" value="PNW71447.1"/>
    <property type="molecule type" value="Genomic_DNA"/>
</dbReference>
<dbReference type="OMA" id="PWCAFRA"/>
<name>A8J9A5_CHLRE</name>
<reference evidence="1 2" key="1">
    <citation type="journal article" date="2007" name="Science">
        <title>The Chlamydomonas genome reveals the evolution of key animal and plant functions.</title>
        <authorList>
            <person name="Merchant S.S."/>
            <person name="Prochnik S.E."/>
            <person name="Vallon O."/>
            <person name="Harris E.H."/>
            <person name="Karpowicz S.J."/>
            <person name="Witman G.B."/>
            <person name="Terry A."/>
            <person name="Salamov A."/>
            <person name="Fritz-Laylin L.K."/>
            <person name="Marechal-Drouard L."/>
            <person name="Marshall W.F."/>
            <person name="Qu L.H."/>
            <person name="Nelson D.R."/>
            <person name="Sanderfoot A.A."/>
            <person name="Spalding M.H."/>
            <person name="Kapitonov V.V."/>
            <person name="Ren Q."/>
            <person name="Ferris P."/>
            <person name="Lindquist E."/>
            <person name="Shapiro H."/>
            <person name="Lucas S.M."/>
            <person name="Grimwood J."/>
            <person name="Schmutz J."/>
            <person name="Cardol P."/>
            <person name="Cerutti H."/>
            <person name="Chanfreau G."/>
            <person name="Chen C.L."/>
            <person name="Cognat V."/>
            <person name="Croft M.T."/>
            <person name="Dent R."/>
            <person name="Dutcher S."/>
            <person name="Fernandez E."/>
            <person name="Fukuzawa H."/>
            <person name="Gonzalez-Ballester D."/>
            <person name="Gonzalez-Halphen D."/>
            <person name="Hallmann A."/>
            <person name="Hanikenne M."/>
            <person name="Hippler M."/>
            <person name="Inwood W."/>
            <person name="Jabbari K."/>
            <person name="Kalanon M."/>
            <person name="Kuras R."/>
            <person name="Lefebvre P.A."/>
            <person name="Lemaire S.D."/>
            <person name="Lobanov A.V."/>
            <person name="Lohr M."/>
            <person name="Manuell A."/>
            <person name="Meier I."/>
            <person name="Mets L."/>
            <person name="Mittag M."/>
            <person name="Mittelmeier T."/>
            <person name="Moroney J.V."/>
            <person name="Moseley J."/>
            <person name="Napoli C."/>
            <person name="Nedelcu A.M."/>
            <person name="Niyogi K."/>
            <person name="Novoselov S.V."/>
            <person name="Paulsen I.T."/>
            <person name="Pazour G."/>
            <person name="Purton S."/>
            <person name="Ral J.P."/>
            <person name="Riano-Pachon D.M."/>
            <person name="Riekhof W."/>
            <person name="Rymarquis L."/>
            <person name="Schroda M."/>
            <person name="Stern D."/>
            <person name="Umen J."/>
            <person name="Willows R."/>
            <person name="Wilson N."/>
            <person name="Zimmer S.L."/>
            <person name="Allmer J."/>
            <person name="Balk J."/>
            <person name="Bisova K."/>
            <person name="Chen C.J."/>
            <person name="Elias M."/>
            <person name="Gendler K."/>
            <person name="Hauser C."/>
            <person name="Lamb M.R."/>
            <person name="Ledford H."/>
            <person name="Long J.C."/>
            <person name="Minagawa J."/>
            <person name="Page M.D."/>
            <person name="Pan J."/>
            <person name="Pootakham W."/>
            <person name="Roje S."/>
            <person name="Rose A."/>
            <person name="Stahlberg E."/>
            <person name="Terauchi A.M."/>
            <person name="Yang P."/>
            <person name="Ball S."/>
            <person name="Bowler C."/>
            <person name="Dieckmann C.L."/>
            <person name="Gladyshev V.N."/>
            <person name="Green P."/>
            <person name="Jorgensen R."/>
            <person name="Mayfield S."/>
            <person name="Mueller-Roeber B."/>
            <person name="Rajamani S."/>
            <person name="Sayre R.T."/>
            <person name="Brokstein P."/>
            <person name="Dubchak I."/>
            <person name="Goodstein D."/>
            <person name="Hornick L."/>
            <person name="Huang Y.W."/>
            <person name="Jhaveri J."/>
            <person name="Luo Y."/>
            <person name="Martinez D."/>
            <person name="Ngau W.C."/>
            <person name="Otillar B."/>
            <person name="Poliakov A."/>
            <person name="Porter A."/>
            <person name="Szajkowski L."/>
            <person name="Werner G."/>
            <person name="Zhou K."/>
            <person name="Grigoriev I.V."/>
            <person name="Rokhsar D.S."/>
            <person name="Grossman A.R."/>
        </authorList>
    </citation>
    <scope>NUCLEOTIDE SEQUENCE [LARGE SCALE GENOMIC DNA]</scope>
    <source>
        <strain evidence="2">CC-503</strain>
    </source>
</reference>
<dbReference type="RefSeq" id="XP_001698206.1">
    <property type="nucleotide sequence ID" value="XM_001698154.2"/>
</dbReference>
<dbReference type="Proteomes" id="UP000006906">
    <property type="component" value="Chromosome 16"/>
</dbReference>
<dbReference type="InParanoid" id="A8J9A5"/>
<dbReference type="AlphaFoldDB" id="A8J9A5"/>
<dbReference type="eggNOG" id="ENOG502S75U">
    <property type="taxonomic scope" value="Eukaryota"/>
</dbReference>
<dbReference type="GeneID" id="5723762"/>
<sequence>MAATADLAQQFALAGLTIYQSFTAQAYNSTRKEGVPALPTFGRKNTLAVLVGNTKELWRCFLKHLARDPEQLDNDSPLDSYVRKTISSIVDGVYLPPTDLEPPQVRFADTFSGPNFCDMLHAATVSGLAWKDDELHLCCTRRWGCWFALRAVIVFDADAPASAIDITAMEEPFPQLRPQLSQAYAEVVAAGGLQNWAASWRSWAALRQLASSLATVEGCQYDDEQMAYHYTKDRDVLRRAVEAVRQGPGVN</sequence>
<accession>A8J9A5</accession>
<dbReference type="PaxDb" id="3055-EDO99491"/>
<organism evidence="1 2">
    <name type="scientific">Chlamydomonas reinhardtii</name>
    <name type="common">Chlamydomonas smithii</name>
    <dbReference type="NCBI Taxonomy" id="3055"/>
    <lineage>
        <taxon>Eukaryota</taxon>
        <taxon>Viridiplantae</taxon>
        <taxon>Chlorophyta</taxon>
        <taxon>core chlorophytes</taxon>
        <taxon>Chlorophyceae</taxon>
        <taxon>CS clade</taxon>
        <taxon>Chlamydomonadales</taxon>
        <taxon>Chlamydomonadaceae</taxon>
        <taxon>Chlamydomonas</taxon>
    </lineage>
</organism>
<keyword evidence="2" id="KW-1185">Reference proteome</keyword>
<evidence type="ECO:0000313" key="1">
    <source>
        <dbReference type="EMBL" id="PNW71447.1"/>
    </source>
</evidence>
<dbReference type="KEGG" id="cre:CHLRE_16g654750v5"/>
<dbReference type="CDD" id="cd12959">
    <property type="entry name" value="MMACHC-like"/>
    <property type="match status" value="1"/>
</dbReference>
<evidence type="ECO:0000313" key="2">
    <source>
        <dbReference type="Proteomes" id="UP000006906"/>
    </source>
</evidence>
<dbReference type="HOGENOM" id="CLU_073720_1_0_1"/>
<proteinExistence type="predicted"/>
<dbReference type="OrthoDB" id="409189at2759"/>